<reference evidence="1" key="1">
    <citation type="journal article" date="2023" name="Nat. Commun.">
        <title>Diploid and tetraploid genomes of Acorus and the evolution of monocots.</title>
        <authorList>
            <person name="Ma L."/>
            <person name="Liu K.W."/>
            <person name="Li Z."/>
            <person name="Hsiao Y.Y."/>
            <person name="Qi Y."/>
            <person name="Fu T."/>
            <person name="Tang G.D."/>
            <person name="Zhang D."/>
            <person name="Sun W.H."/>
            <person name="Liu D.K."/>
            <person name="Li Y."/>
            <person name="Chen G.Z."/>
            <person name="Liu X.D."/>
            <person name="Liao X.Y."/>
            <person name="Jiang Y.T."/>
            <person name="Yu X."/>
            <person name="Hao Y."/>
            <person name="Huang J."/>
            <person name="Zhao X.W."/>
            <person name="Ke S."/>
            <person name="Chen Y.Y."/>
            <person name="Wu W.L."/>
            <person name="Hsu J.L."/>
            <person name="Lin Y.F."/>
            <person name="Huang M.D."/>
            <person name="Li C.Y."/>
            <person name="Huang L."/>
            <person name="Wang Z.W."/>
            <person name="Zhao X."/>
            <person name="Zhong W.Y."/>
            <person name="Peng D.H."/>
            <person name="Ahmad S."/>
            <person name="Lan S."/>
            <person name="Zhang J.S."/>
            <person name="Tsai W.C."/>
            <person name="Van de Peer Y."/>
            <person name="Liu Z.J."/>
        </authorList>
    </citation>
    <scope>NUCLEOTIDE SEQUENCE</scope>
    <source>
        <strain evidence="1">CP</strain>
    </source>
</reference>
<evidence type="ECO:0000313" key="1">
    <source>
        <dbReference type="EMBL" id="KAK1310012.1"/>
    </source>
</evidence>
<dbReference type="AlphaFoldDB" id="A0AAV9EDB9"/>
<name>A0AAV9EDB9_ACOCL</name>
<comment type="caution">
    <text evidence="1">The sequence shown here is derived from an EMBL/GenBank/DDBJ whole genome shotgun (WGS) entry which is preliminary data.</text>
</comment>
<dbReference type="Proteomes" id="UP001180020">
    <property type="component" value="Unassembled WGS sequence"/>
</dbReference>
<gene>
    <name evidence="1" type="ORF">QJS10_CPA08g01759</name>
</gene>
<evidence type="ECO:0000313" key="2">
    <source>
        <dbReference type="Proteomes" id="UP001180020"/>
    </source>
</evidence>
<reference evidence="1" key="2">
    <citation type="submission" date="2023-06" db="EMBL/GenBank/DDBJ databases">
        <authorList>
            <person name="Ma L."/>
            <person name="Liu K.-W."/>
            <person name="Li Z."/>
            <person name="Hsiao Y.-Y."/>
            <person name="Qi Y."/>
            <person name="Fu T."/>
            <person name="Tang G."/>
            <person name="Zhang D."/>
            <person name="Sun W.-H."/>
            <person name="Liu D.-K."/>
            <person name="Li Y."/>
            <person name="Chen G.-Z."/>
            <person name="Liu X.-D."/>
            <person name="Liao X.-Y."/>
            <person name="Jiang Y.-T."/>
            <person name="Yu X."/>
            <person name="Hao Y."/>
            <person name="Huang J."/>
            <person name="Zhao X.-W."/>
            <person name="Ke S."/>
            <person name="Chen Y.-Y."/>
            <person name="Wu W.-L."/>
            <person name="Hsu J.-L."/>
            <person name="Lin Y.-F."/>
            <person name="Huang M.-D."/>
            <person name="Li C.-Y."/>
            <person name="Huang L."/>
            <person name="Wang Z.-W."/>
            <person name="Zhao X."/>
            <person name="Zhong W.-Y."/>
            <person name="Peng D.-H."/>
            <person name="Ahmad S."/>
            <person name="Lan S."/>
            <person name="Zhang J.-S."/>
            <person name="Tsai W.-C."/>
            <person name="Van De Peer Y."/>
            <person name="Liu Z.-J."/>
        </authorList>
    </citation>
    <scope>NUCLEOTIDE SEQUENCE</scope>
    <source>
        <strain evidence="1">CP</strain>
        <tissue evidence="1">Leaves</tissue>
    </source>
</reference>
<protein>
    <submittedName>
        <fullName evidence="1">Uncharacterized protein</fullName>
    </submittedName>
</protein>
<dbReference type="EMBL" id="JAUJYO010000008">
    <property type="protein sequence ID" value="KAK1310012.1"/>
    <property type="molecule type" value="Genomic_DNA"/>
</dbReference>
<accession>A0AAV9EDB9</accession>
<keyword evidence="2" id="KW-1185">Reference proteome</keyword>
<sequence>MLLPVVGRVDGLAPAAGVDGPEVADLQQARGLGRQHHGGLSDVALEAGLLVVSEGRCGFRFSVVMRSKNHP</sequence>
<organism evidence="1 2">
    <name type="scientific">Acorus calamus</name>
    <name type="common">Sweet flag</name>
    <dbReference type="NCBI Taxonomy" id="4465"/>
    <lineage>
        <taxon>Eukaryota</taxon>
        <taxon>Viridiplantae</taxon>
        <taxon>Streptophyta</taxon>
        <taxon>Embryophyta</taxon>
        <taxon>Tracheophyta</taxon>
        <taxon>Spermatophyta</taxon>
        <taxon>Magnoliopsida</taxon>
        <taxon>Liliopsida</taxon>
        <taxon>Acoraceae</taxon>
        <taxon>Acorus</taxon>
    </lineage>
</organism>
<proteinExistence type="predicted"/>